<feature type="region of interest" description="Disordered" evidence="1">
    <location>
        <begin position="1"/>
        <end position="105"/>
    </location>
</feature>
<dbReference type="Proteomes" id="UP000261420">
    <property type="component" value="Unplaced"/>
</dbReference>
<feature type="compositionally biased region" description="Low complexity" evidence="1">
    <location>
        <begin position="158"/>
        <end position="169"/>
    </location>
</feature>
<organism evidence="2 3">
    <name type="scientific">Seriola dumerili</name>
    <name type="common">Greater amberjack</name>
    <name type="synonym">Caranx dumerili</name>
    <dbReference type="NCBI Taxonomy" id="41447"/>
    <lineage>
        <taxon>Eukaryota</taxon>
        <taxon>Metazoa</taxon>
        <taxon>Chordata</taxon>
        <taxon>Craniata</taxon>
        <taxon>Vertebrata</taxon>
        <taxon>Euteleostomi</taxon>
        <taxon>Actinopterygii</taxon>
        <taxon>Neopterygii</taxon>
        <taxon>Teleostei</taxon>
        <taxon>Neoteleostei</taxon>
        <taxon>Acanthomorphata</taxon>
        <taxon>Carangaria</taxon>
        <taxon>Carangiformes</taxon>
        <taxon>Carangidae</taxon>
        <taxon>Seriola</taxon>
    </lineage>
</organism>
<feature type="compositionally biased region" description="Low complexity" evidence="1">
    <location>
        <begin position="90"/>
        <end position="100"/>
    </location>
</feature>
<keyword evidence="3" id="KW-1185">Reference proteome</keyword>
<dbReference type="PANTHER" id="PTHR21590">
    <property type="entry name" value="SEA DOMAIN-CONTAINING PROTEIN"/>
    <property type="match status" value="1"/>
</dbReference>
<proteinExistence type="predicted"/>
<dbReference type="GeneTree" id="ENSGT00940000181823"/>
<reference evidence="2" key="2">
    <citation type="submission" date="2025-09" db="UniProtKB">
        <authorList>
            <consortium name="Ensembl"/>
        </authorList>
    </citation>
    <scope>IDENTIFICATION</scope>
</reference>
<dbReference type="PANTHER" id="PTHR21590:SF4">
    <property type="entry name" value="UPF0606 PROTEIN KIAA1549"/>
    <property type="match status" value="1"/>
</dbReference>
<evidence type="ECO:0000313" key="3">
    <source>
        <dbReference type="Proteomes" id="UP000261420"/>
    </source>
</evidence>
<accession>A0A3B4UAW4</accession>
<reference evidence="2" key="1">
    <citation type="submission" date="2025-08" db="UniProtKB">
        <authorList>
            <consortium name="Ensembl"/>
        </authorList>
    </citation>
    <scope>IDENTIFICATION</scope>
</reference>
<dbReference type="Pfam" id="PF12877">
    <property type="entry name" value="KIAA1549"/>
    <property type="match status" value="1"/>
</dbReference>
<feature type="region of interest" description="Disordered" evidence="1">
    <location>
        <begin position="118"/>
        <end position="201"/>
    </location>
</feature>
<protein>
    <submittedName>
        <fullName evidence="2">Uncharacterized protein</fullName>
    </submittedName>
</protein>
<dbReference type="STRING" id="41447.ENSSDUP00000015799"/>
<dbReference type="InterPro" id="IPR024606">
    <property type="entry name" value="KIAA1549"/>
</dbReference>
<feature type="compositionally biased region" description="Polar residues" evidence="1">
    <location>
        <begin position="130"/>
        <end position="141"/>
    </location>
</feature>
<evidence type="ECO:0000313" key="2">
    <source>
        <dbReference type="Ensembl" id="ENSSDUP00000015799.1"/>
    </source>
</evidence>
<evidence type="ECO:0000256" key="1">
    <source>
        <dbReference type="SAM" id="MobiDB-lite"/>
    </source>
</evidence>
<dbReference type="Ensembl" id="ENSSDUT00000016086.1">
    <property type="protein sequence ID" value="ENSSDUP00000015799.1"/>
    <property type="gene ID" value="ENSSDUG00000011529.1"/>
</dbReference>
<dbReference type="AlphaFoldDB" id="A0A3B4UAW4"/>
<name>A0A3B4UAW4_SERDU</name>
<sequence length="224" mass="23773">MVTKADVSLQLKTVTSGSPPPAAPSCSGPDELLSSSSIFDHVDRLSRGSSDGTRRQANKVQLIAMQPQPSPPPPHLQETVYSNRGQYEDPPSSSRPRPVGGSTGAQLHHLTQVGLSSHIGAYPGVGRSMSGPTGSSWNQQHTDQDLSRPGVLSFPEFSSSSVFQMPSSSLRDPSAPPLLLTSPTPEYPPEDASPSAHTSASLIKAIREELRRLAQKQASVTSYP</sequence>
<dbReference type="OMA" id="SWNQQHT"/>